<comment type="subcellular location">
    <subcellularLocation>
        <location evidence="1">Endomembrane system</location>
        <topology evidence="1">Multi-pass membrane protein</topology>
    </subcellularLocation>
</comment>
<feature type="transmembrane region" description="Helical" evidence="5">
    <location>
        <begin position="108"/>
        <end position="129"/>
    </location>
</feature>
<dbReference type="STRING" id="1784.VC42_07560"/>
<keyword evidence="2 5" id="KW-0812">Transmembrane</keyword>
<evidence type="ECO:0000313" key="6">
    <source>
        <dbReference type="EMBL" id="ORJ63251.1"/>
    </source>
</evidence>
<protein>
    <recommendedName>
        <fullName evidence="8">Isoprenylcysteine carboxylmethyltransferase family protein</fullName>
    </recommendedName>
</protein>
<accession>A0A1X0YDG5</accession>
<dbReference type="PANTHER" id="PTHR43847">
    <property type="entry name" value="BLL3993 PROTEIN"/>
    <property type="match status" value="1"/>
</dbReference>
<feature type="transmembrane region" description="Helical" evidence="5">
    <location>
        <begin position="164"/>
        <end position="192"/>
    </location>
</feature>
<dbReference type="Gene3D" id="1.20.120.1630">
    <property type="match status" value="1"/>
</dbReference>
<evidence type="ECO:0000256" key="2">
    <source>
        <dbReference type="ARBA" id="ARBA00022692"/>
    </source>
</evidence>
<keyword evidence="7" id="KW-1185">Reference proteome</keyword>
<dbReference type="RefSeq" id="WP_084948717.1">
    <property type="nucleotide sequence ID" value="NZ_MZZM01000009.1"/>
</dbReference>
<keyword evidence="4 5" id="KW-0472">Membrane</keyword>
<feature type="transmembrane region" description="Helical" evidence="5">
    <location>
        <begin position="7"/>
        <end position="26"/>
    </location>
</feature>
<name>A0A1X0YDG5_MYCSI</name>
<dbReference type="PANTHER" id="PTHR43847:SF1">
    <property type="entry name" value="BLL3993 PROTEIN"/>
    <property type="match status" value="1"/>
</dbReference>
<organism evidence="6 7">
    <name type="scientific">Mycobacterium simiae</name>
    <name type="common">Mycobacterium habana</name>
    <dbReference type="NCBI Taxonomy" id="1784"/>
    <lineage>
        <taxon>Bacteria</taxon>
        <taxon>Bacillati</taxon>
        <taxon>Actinomycetota</taxon>
        <taxon>Actinomycetes</taxon>
        <taxon>Mycobacteriales</taxon>
        <taxon>Mycobacteriaceae</taxon>
        <taxon>Mycobacterium</taxon>
        <taxon>Mycobacterium simiae complex</taxon>
    </lineage>
</organism>
<dbReference type="InterPro" id="IPR007318">
    <property type="entry name" value="Phopholipid_MeTrfase"/>
</dbReference>
<comment type="caution">
    <text evidence="6">The sequence shown here is derived from an EMBL/GenBank/DDBJ whole genome shotgun (WGS) entry which is preliminary data.</text>
</comment>
<evidence type="ECO:0000313" key="7">
    <source>
        <dbReference type="Proteomes" id="UP000193040"/>
    </source>
</evidence>
<sequence>MNTGIKAASSSVFGLIVLGVLLFLPAGTLSYWQAWVFVATTLTATILPTLYIARTNPAALQRRMHAGPKAETRGIQKIAIVGAMLAILLMLTLGAYDHRMGWSHPPGWVCLLGDLLVACGLGIAMLVIIQNGYAAATVTVETGQHVVSGGLYKLVRHPMYVGNVVMMIGVPLALGSYWGLLLVLPGIVVLVVRIRDEEQLLAEQLAGYREYTQQVRYRLLPYVW</sequence>
<feature type="transmembrane region" description="Helical" evidence="5">
    <location>
        <begin position="32"/>
        <end position="53"/>
    </location>
</feature>
<reference evidence="6 7" key="1">
    <citation type="submission" date="2017-03" db="EMBL/GenBank/DDBJ databases">
        <title>Genomic insights into Mycobacterium simiae human colonization.</title>
        <authorList>
            <person name="Steffani J.L."/>
            <person name="Brunck M.E."/>
            <person name="Cruz E."/>
            <person name="Montiel R."/>
            <person name="Barona F."/>
        </authorList>
    </citation>
    <scope>NUCLEOTIDE SEQUENCE [LARGE SCALE GENOMIC DNA]</scope>
    <source>
        <strain evidence="6 7">MsiGto</strain>
    </source>
</reference>
<dbReference type="InterPro" id="IPR052527">
    <property type="entry name" value="Metal_cation-efflux_comp"/>
</dbReference>
<evidence type="ECO:0008006" key="8">
    <source>
        <dbReference type="Google" id="ProtNLM"/>
    </source>
</evidence>
<proteinExistence type="predicted"/>
<gene>
    <name evidence="6" type="ORF">B5M45_05170</name>
</gene>
<feature type="transmembrane region" description="Helical" evidence="5">
    <location>
        <begin position="74"/>
        <end position="96"/>
    </location>
</feature>
<evidence type="ECO:0000256" key="1">
    <source>
        <dbReference type="ARBA" id="ARBA00004127"/>
    </source>
</evidence>
<evidence type="ECO:0000256" key="5">
    <source>
        <dbReference type="SAM" id="Phobius"/>
    </source>
</evidence>
<keyword evidence="3 5" id="KW-1133">Transmembrane helix</keyword>
<evidence type="ECO:0000256" key="4">
    <source>
        <dbReference type="ARBA" id="ARBA00023136"/>
    </source>
</evidence>
<dbReference type="AlphaFoldDB" id="A0A1X0YDG5"/>
<evidence type="ECO:0000256" key="3">
    <source>
        <dbReference type="ARBA" id="ARBA00022989"/>
    </source>
</evidence>
<dbReference type="EMBL" id="MZZM01000009">
    <property type="protein sequence ID" value="ORJ63251.1"/>
    <property type="molecule type" value="Genomic_DNA"/>
</dbReference>
<dbReference type="Pfam" id="PF04191">
    <property type="entry name" value="PEMT"/>
    <property type="match status" value="1"/>
</dbReference>
<dbReference type="GO" id="GO:0012505">
    <property type="term" value="C:endomembrane system"/>
    <property type="evidence" value="ECO:0007669"/>
    <property type="project" value="UniProtKB-SubCell"/>
</dbReference>
<dbReference type="Proteomes" id="UP000193040">
    <property type="component" value="Unassembled WGS sequence"/>
</dbReference>